<keyword evidence="15" id="KW-1185">Reference proteome</keyword>
<feature type="domain" description="PHD-type" evidence="13">
    <location>
        <begin position="1028"/>
        <end position="1078"/>
    </location>
</feature>
<accession>A0A9R1VQ75</accession>
<dbReference type="GO" id="GO:0140993">
    <property type="term" value="F:histone modifying activity"/>
    <property type="evidence" value="ECO:0007669"/>
    <property type="project" value="UniProtKB-ARBA"/>
</dbReference>
<dbReference type="EMBL" id="NBSK02000004">
    <property type="protein sequence ID" value="KAJ0211612.1"/>
    <property type="molecule type" value="Genomic_DNA"/>
</dbReference>
<keyword evidence="7" id="KW-0103">Bromodomain</keyword>
<proteinExistence type="predicted"/>
<dbReference type="GO" id="GO:0005634">
    <property type="term" value="C:nucleus"/>
    <property type="evidence" value="ECO:0007669"/>
    <property type="project" value="UniProtKB-SubCell"/>
</dbReference>
<evidence type="ECO:0000256" key="10">
    <source>
        <dbReference type="ARBA" id="ARBA00023242"/>
    </source>
</evidence>
<keyword evidence="2" id="KW-0808">Transferase</keyword>
<dbReference type="Pfam" id="PF15612">
    <property type="entry name" value="WHIM1"/>
    <property type="match status" value="1"/>
</dbReference>
<comment type="subcellular location">
    <subcellularLocation>
        <location evidence="1">Nucleus</location>
    </subcellularLocation>
</comment>
<feature type="region of interest" description="Disordered" evidence="12">
    <location>
        <begin position="1517"/>
        <end position="1602"/>
    </location>
</feature>
<dbReference type="Proteomes" id="UP000235145">
    <property type="component" value="Unassembled WGS sequence"/>
</dbReference>
<dbReference type="GO" id="GO:0008270">
    <property type="term" value="F:zinc ion binding"/>
    <property type="evidence" value="ECO:0007669"/>
    <property type="project" value="UniProtKB-KW"/>
</dbReference>
<feature type="region of interest" description="Disordered" evidence="12">
    <location>
        <begin position="362"/>
        <end position="388"/>
    </location>
</feature>
<evidence type="ECO:0000259" key="13">
    <source>
        <dbReference type="PROSITE" id="PS50016"/>
    </source>
</evidence>
<dbReference type="GO" id="GO:0000785">
    <property type="term" value="C:chromatin"/>
    <property type="evidence" value="ECO:0007669"/>
    <property type="project" value="UniProtKB-ARBA"/>
</dbReference>
<evidence type="ECO:0000256" key="5">
    <source>
        <dbReference type="ARBA" id="ARBA00022833"/>
    </source>
</evidence>
<evidence type="ECO:0000256" key="1">
    <source>
        <dbReference type="ARBA" id="ARBA00004123"/>
    </source>
</evidence>
<dbReference type="PROSITE" id="PS51543">
    <property type="entry name" value="FYRC"/>
    <property type="match status" value="1"/>
</dbReference>
<dbReference type="InterPro" id="IPR019787">
    <property type="entry name" value="Znf_PHD-finger"/>
</dbReference>
<dbReference type="SUPFAM" id="SSF57903">
    <property type="entry name" value="FYVE/PHD zinc finger"/>
    <property type="match status" value="1"/>
</dbReference>
<keyword evidence="3" id="KW-0479">Metal-binding</keyword>
<dbReference type="InterPro" id="IPR001965">
    <property type="entry name" value="Znf_PHD"/>
</dbReference>
<dbReference type="GO" id="GO:0003677">
    <property type="term" value="F:DNA binding"/>
    <property type="evidence" value="ECO:0007669"/>
    <property type="project" value="UniProtKB-KW"/>
</dbReference>
<feature type="compositionally biased region" description="Basic and acidic residues" evidence="12">
    <location>
        <begin position="1549"/>
        <end position="1565"/>
    </location>
</feature>
<dbReference type="InterPro" id="IPR036427">
    <property type="entry name" value="Bromodomain-like_sf"/>
</dbReference>
<dbReference type="InterPro" id="IPR003888">
    <property type="entry name" value="FYrich_N"/>
</dbReference>
<dbReference type="PROSITE" id="PS51542">
    <property type="entry name" value="FYRN"/>
    <property type="match status" value="1"/>
</dbReference>
<dbReference type="PANTHER" id="PTHR47162:SF4">
    <property type="entry name" value="HISTONE ACETYLTRANSFERASE CHROMATIN REGULATOR PHD FAMILY"/>
    <property type="match status" value="1"/>
</dbReference>
<dbReference type="InterPro" id="IPR028941">
    <property type="entry name" value="WHIM2_dom"/>
</dbReference>
<evidence type="ECO:0000256" key="6">
    <source>
        <dbReference type="ARBA" id="ARBA00023015"/>
    </source>
</evidence>
<evidence type="ECO:0000256" key="11">
    <source>
        <dbReference type="PROSITE-ProRule" id="PRU00146"/>
    </source>
</evidence>
<protein>
    <recommendedName>
        <fullName evidence="13">PHD-type domain-containing protein</fullName>
    </recommendedName>
</protein>
<comment type="caution">
    <text evidence="14">The sequence shown here is derived from an EMBL/GenBank/DDBJ whole genome shotgun (WGS) entry which is preliminary data.</text>
</comment>
<dbReference type="InterPro" id="IPR013083">
    <property type="entry name" value="Znf_RING/FYVE/PHD"/>
</dbReference>
<dbReference type="InterPro" id="IPR011011">
    <property type="entry name" value="Znf_FYVE_PHD"/>
</dbReference>
<dbReference type="Pfam" id="PF05964">
    <property type="entry name" value="FYRN"/>
    <property type="match status" value="1"/>
</dbReference>
<dbReference type="Gene3D" id="1.20.920.10">
    <property type="entry name" value="Bromodomain-like"/>
    <property type="match status" value="1"/>
</dbReference>
<feature type="region of interest" description="Disordered" evidence="12">
    <location>
        <begin position="1481"/>
        <end position="1504"/>
    </location>
</feature>
<evidence type="ECO:0000256" key="4">
    <source>
        <dbReference type="ARBA" id="ARBA00022771"/>
    </source>
</evidence>
<name>A0A9R1VQ75_LACSA</name>
<keyword evidence="4 11" id="KW-0863">Zinc-finger</keyword>
<sequence length="1633" mass="184116">MESDPGSSPVPGNSAHTVALELDLNETPLPSPREEAEGGNGDGFTADHRGRLGGREWTCSECLMECNREKRLRRTVSATSGGDLGLVDMNVSPPREVEGDDAGFWVNSELAFTNSAPKMQDTYCNPFTNFTLTSCNNTHSLRDVANGFPCATTSYSTSTIQTARMNLDIATQNDNLAYLKALKDYISEHRGVLEDGWCVKFEYSETTCKTSPFYCSPDGIRYDSMPQVAHHLGLLSTSNSIDTKNDNRVEGGSRSLSNGGNAVELVPMENGGYHESDYSVSFPLQFEDLFVISVGKVNPRRPFHNTHQIWPIGYKSMWHDKLTGSIFVCNVLEGDDYGPIFRVNRHPCSKQSLPNASTVIYKKPKSDENENENEIASSEAHDDTPSDNSFINGDVIGEFMVEGRSTSSAWKMVLETLICACHHAFQDLSVVNFHCNHNDNRQQFYGSYGIDSLDKFSCLTLTSGSVDRIPELILTTEQLEVSCMVIRRWLEMDRFGLDAEFVQELIQQLPGVGACSEYKYLDARCQNSIARTVGSGFFSVLHTQRMISDSLTETCKRLSPPGNTIASNLPPYLIGDVLQVYEFCLQFHKVLGQDAPLSRQNLEKELLDPWVDTGMMQNSVTSCSRIAPDTGMMLSNFHMTMLKVLVEDILSKVTIYDPFGAMESKSRKGRKKNMDMTVSSKKGNPGIFPINEITWPEVARRYILVLLSMDDNYEAPDLTNREFDQVFHCLNGDGGPLCGSLTGMAVIEADAMILAEASKKIFSSVKSKIGDFVIDNDLDVNDCVRETKRIDNKCPEWIKVLEPIRRQPTNVGARIRNRVFKSLEKDPPEWAKEMLLRSISKDVYKGNASGPTKKIVVSVLDKVRDETPLTKKKVKESRVVRTVSDVIIKRCRMVLRAVAAEDENKAFFGFMKPNEFDDVVTVARRLDFRTIDLRLDAGFYDHSHQSFIEDVREVWENLRITYRNKPKYIDSIEAISRKLEELYKQEVLTLVSKTMDYGNNPFEETKKELNMMIIDTISSTLFIAPWEDGICRVCGKDENDHILLLCDRCDAEYHTYCLDPPLQRVPKASWYCPPCISFITSQTMSREDDHDGPTKKKSQREFTRIGLEELADLADAMESMEYWELGVKERVFLLQFLCDESLSSTVIQNHMSADGCCNFQKNFLGRDSDGRLYWVLGRPERVFMSGPHSVGEVCESSSSSCAWVCYESDGEIEALLEWLEDDDAKEKQLKENIKKWQRNKSSDLNDDDHSVGQVALQLRSSVHARAELEKKFGKIFRCDCLELVGPTRHHCFSCHSTFSTNEPAHQCEAKGIIGKNPSEVDGGIIGNNRLSIATVAGKVYEILQFLKIILLDIEAALPDEAFRPSRKDPNRLRIWRAFLKSAKSISEASLLKLPFCPYFSIFVKLSITVALKHDWLFFQMVEAAIILEDMIKTEYLRKEWRYWSSPSAAAKISTISALALQIYALDAAIFYEKPPPLPPVDLPESLTPGNLESKEEIPTKSNLKSIRKSGSLTIELVMPGNSESKEETPKKSKLKRSPTMELVMPMNSESKEETPKKSKMKDNRKSSSPTMELVMPGNSESKEETPKKSKMKSNWKSSSSTMVTILDESEPIKNFIPKSRSRKEELDVFNFSD</sequence>
<keyword evidence="6" id="KW-0805">Transcription regulation</keyword>
<dbReference type="SMART" id="SM00249">
    <property type="entry name" value="PHD"/>
    <property type="match status" value="1"/>
</dbReference>
<dbReference type="InterPro" id="IPR019786">
    <property type="entry name" value="Zinc_finger_PHD-type_CS"/>
</dbReference>
<evidence type="ECO:0000313" key="15">
    <source>
        <dbReference type="Proteomes" id="UP000235145"/>
    </source>
</evidence>
<keyword evidence="9" id="KW-0804">Transcription</keyword>
<gene>
    <name evidence="14" type="ORF">LSAT_V11C400159630</name>
</gene>
<keyword evidence="5" id="KW-0862">Zinc</keyword>
<dbReference type="Gene3D" id="3.30.160.360">
    <property type="match status" value="1"/>
</dbReference>
<dbReference type="InterPro" id="IPR003889">
    <property type="entry name" value="FYrich_C"/>
</dbReference>
<keyword evidence="10" id="KW-0539">Nucleus</keyword>
<evidence type="ECO:0000256" key="2">
    <source>
        <dbReference type="ARBA" id="ARBA00022679"/>
    </source>
</evidence>
<dbReference type="PROSITE" id="PS50016">
    <property type="entry name" value="ZF_PHD_2"/>
    <property type="match status" value="1"/>
</dbReference>
<evidence type="ECO:0000256" key="12">
    <source>
        <dbReference type="SAM" id="MobiDB-lite"/>
    </source>
</evidence>
<dbReference type="Gene3D" id="3.30.40.10">
    <property type="entry name" value="Zinc/RING finger domain, C3HC4 (zinc finger)"/>
    <property type="match status" value="1"/>
</dbReference>
<dbReference type="Pfam" id="PF00628">
    <property type="entry name" value="PHD"/>
    <property type="match status" value="1"/>
</dbReference>
<dbReference type="Pfam" id="PF15613">
    <property type="entry name" value="WSD"/>
    <property type="match status" value="1"/>
</dbReference>
<evidence type="ECO:0000256" key="7">
    <source>
        <dbReference type="ARBA" id="ARBA00023117"/>
    </source>
</evidence>
<dbReference type="PROSITE" id="PS01359">
    <property type="entry name" value="ZF_PHD_1"/>
    <property type="match status" value="1"/>
</dbReference>
<organism evidence="14 15">
    <name type="scientific">Lactuca sativa</name>
    <name type="common">Garden lettuce</name>
    <dbReference type="NCBI Taxonomy" id="4236"/>
    <lineage>
        <taxon>Eukaryota</taxon>
        <taxon>Viridiplantae</taxon>
        <taxon>Streptophyta</taxon>
        <taxon>Embryophyta</taxon>
        <taxon>Tracheophyta</taxon>
        <taxon>Spermatophyta</taxon>
        <taxon>Magnoliopsida</taxon>
        <taxon>eudicotyledons</taxon>
        <taxon>Gunneridae</taxon>
        <taxon>Pentapetalae</taxon>
        <taxon>asterids</taxon>
        <taxon>campanulids</taxon>
        <taxon>Asterales</taxon>
        <taxon>Asteraceae</taxon>
        <taxon>Cichorioideae</taxon>
        <taxon>Cichorieae</taxon>
        <taxon>Lactucinae</taxon>
        <taxon>Lactuca</taxon>
    </lineage>
</organism>
<keyword evidence="8" id="KW-0238">DNA-binding</keyword>
<feature type="region of interest" description="Disordered" evidence="12">
    <location>
        <begin position="1"/>
        <end position="45"/>
    </location>
</feature>
<evidence type="ECO:0000256" key="8">
    <source>
        <dbReference type="ARBA" id="ARBA00023125"/>
    </source>
</evidence>
<dbReference type="GO" id="GO:0048731">
    <property type="term" value="P:system development"/>
    <property type="evidence" value="ECO:0007669"/>
    <property type="project" value="UniProtKB-ARBA"/>
</dbReference>
<reference evidence="14 15" key="1">
    <citation type="journal article" date="2017" name="Nat. Commun.">
        <title>Genome assembly with in vitro proximity ligation data and whole-genome triplication in lettuce.</title>
        <authorList>
            <person name="Reyes-Chin-Wo S."/>
            <person name="Wang Z."/>
            <person name="Yang X."/>
            <person name="Kozik A."/>
            <person name="Arikit S."/>
            <person name="Song C."/>
            <person name="Xia L."/>
            <person name="Froenicke L."/>
            <person name="Lavelle D.O."/>
            <person name="Truco M.J."/>
            <person name="Xia R."/>
            <person name="Zhu S."/>
            <person name="Xu C."/>
            <person name="Xu H."/>
            <person name="Xu X."/>
            <person name="Cox K."/>
            <person name="Korf I."/>
            <person name="Meyers B.C."/>
            <person name="Michelmore R.W."/>
        </authorList>
    </citation>
    <scope>NUCLEOTIDE SEQUENCE [LARGE SCALE GENOMIC DNA]</scope>
    <source>
        <strain evidence="15">cv. Salinas</strain>
        <tissue evidence="14">Seedlings</tissue>
    </source>
</reference>
<dbReference type="PANTHER" id="PTHR47162">
    <property type="entry name" value="OS02G0192300 PROTEIN"/>
    <property type="match status" value="1"/>
</dbReference>
<dbReference type="SUPFAM" id="SSF47370">
    <property type="entry name" value="Bromodomain"/>
    <property type="match status" value="1"/>
</dbReference>
<dbReference type="GO" id="GO:0016740">
    <property type="term" value="F:transferase activity"/>
    <property type="evidence" value="ECO:0007669"/>
    <property type="project" value="UniProtKB-KW"/>
</dbReference>
<evidence type="ECO:0000256" key="9">
    <source>
        <dbReference type="ARBA" id="ARBA00023163"/>
    </source>
</evidence>
<evidence type="ECO:0000256" key="3">
    <source>
        <dbReference type="ARBA" id="ARBA00022723"/>
    </source>
</evidence>
<dbReference type="InterPro" id="IPR028942">
    <property type="entry name" value="WHIM1_dom"/>
</dbReference>
<evidence type="ECO:0000313" key="14">
    <source>
        <dbReference type="EMBL" id="KAJ0211612.1"/>
    </source>
</evidence>
<dbReference type="CDD" id="cd15519">
    <property type="entry name" value="PHD1_Lid2p_like"/>
    <property type="match status" value="1"/>
</dbReference>